<protein>
    <recommendedName>
        <fullName evidence="4">DUF4177 domain-containing protein</fullName>
    </recommendedName>
</protein>
<gene>
    <name evidence="2" type="ORF">CCR87_06520</name>
</gene>
<name>A0A934WIN5_9RHOB</name>
<evidence type="ECO:0008006" key="4">
    <source>
        <dbReference type="Google" id="ProtNLM"/>
    </source>
</evidence>
<proteinExistence type="predicted"/>
<reference evidence="2" key="2">
    <citation type="journal article" date="2020" name="Microorganisms">
        <title>Osmotic Adaptation and Compatible Solute Biosynthesis of Phototrophic Bacteria as Revealed from Genome Analyses.</title>
        <authorList>
            <person name="Imhoff J.F."/>
            <person name="Rahn T."/>
            <person name="Kunzel S."/>
            <person name="Keller A."/>
            <person name="Neulinger S.C."/>
        </authorList>
    </citation>
    <scope>NUCLEOTIDE SEQUENCE</scope>
    <source>
        <strain evidence="2">LMG 28126</strain>
    </source>
</reference>
<sequence length="149" mass="15882">PAHGTRARGLRTPEDRFAVALSDAINAMAADGWDYLRAETLPCEERTGWLSSRTTTTHHTVLVFRRALGPRADATPVATPDTPVAAPAPVATGMEGLRAIPSRAASPQRAPAMATPAQRREPTVPIASQDSATQPPRGPLPPRPVRRND</sequence>
<dbReference type="EMBL" id="NHSD01000195">
    <property type="protein sequence ID" value="MBK5927001.1"/>
    <property type="molecule type" value="Genomic_DNA"/>
</dbReference>
<dbReference type="RefSeq" id="WP_201156769.1">
    <property type="nucleotide sequence ID" value="NZ_NHSD01000195.1"/>
</dbReference>
<evidence type="ECO:0000313" key="2">
    <source>
        <dbReference type="EMBL" id="MBK5927001.1"/>
    </source>
</evidence>
<feature type="region of interest" description="Disordered" evidence="1">
    <location>
        <begin position="101"/>
        <end position="149"/>
    </location>
</feature>
<accession>A0A934WIN5</accession>
<organism evidence="2 3">
    <name type="scientific">Rhodobaculum claviforme</name>
    <dbReference type="NCBI Taxonomy" id="1549854"/>
    <lineage>
        <taxon>Bacteria</taxon>
        <taxon>Pseudomonadati</taxon>
        <taxon>Pseudomonadota</taxon>
        <taxon>Alphaproteobacteria</taxon>
        <taxon>Rhodobacterales</taxon>
        <taxon>Paracoccaceae</taxon>
        <taxon>Rhodobaculum</taxon>
    </lineage>
</organism>
<feature type="non-terminal residue" evidence="2">
    <location>
        <position position="1"/>
    </location>
</feature>
<evidence type="ECO:0000313" key="3">
    <source>
        <dbReference type="Proteomes" id="UP000706333"/>
    </source>
</evidence>
<keyword evidence="3" id="KW-1185">Reference proteome</keyword>
<feature type="compositionally biased region" description="Low complexity" evidence="1">
    <location>
        <begin position="101"/>
        <end position="114"/>
    </location>
</feature>
<reference evidence="2" key="1">
    <citation type="submission" date="2017-05" db="EMBL/GenBank/DDBJ databases">
        <authorList>
            <person name="Imhoff J.F."/>
            <person name="Rahn T."/>
            <person name="Kuenzel S."/>
            <person name="Neulinger S.C."/>
        </authorList>
    </citation>
    <scope>NUCLEOTIDE SEQUENCE</scope>
    <source>
        <strain evidence="2">LMG 28126</strain>
    </source>
</reference>
<comment type="caution">
    <text evidence="2">The sequence shown here is derived from an EMBL/GenBank/DDBJ whole genome shotgun (WGS) entry which is preliminary data.</text>
</comment>
<dbReference type="Proteomes" id="UP000706333">
    <property type="component" value="Unassembled WGS sequence"/>
</dbReference>
<evidence type="ECO:0000256" key="1">
    <source>
        <dbReference type="SAM" id="MobiDB-lite"/>
    </source>
</evidence>
<dbReference type="AlphaFoldDB" id="A0A934WIN5"/>